<accession>A0A3M2WJN6</accession>
<reference evidence="1 2" key="1">
    <citation type="submission" date="2018-08" db="EMBL/GenBank/DDBJ databases">
        <title>Recombination of ecologically and evolutionarily significant loci maintains genetic cohesion in the Pseudomonas syringae species complex.</title>
        <authorList>
            <person name="Dillon M."/>
            <person name="Thakur S."/>
            <person name="Almeida R.N.D."/>
            <person name="Weir B.S."/>
            <person name="Guttman D.S."/>
        </authorList>
    </citation>
    <scope>NUCLEOTIDE SEQUENCE [LARGE SCALE GENOMIC DNA]</scope>
    <source>
        <strain evidence="1 2">19322</strain>
    </source>
</reference>
<dbReference type="AlphaFoldDB" id="A0A3M2WJN6"/>
<dbReference type="Proteomes" id="UP000277952">
    <property type="component" value="Unassembled WGS sequence"/>
</dbReference>
<comment type="caution">
    <text evidence="1">The sequence shown here is derived from an EMBL/GenBank/DDBJ whole genome shotgun (WGS) entry which is preliminary data.</text>
</comment>
<proteinExistence type="predicted"/>
<sequence>MIIASRTLTLSEFPPGLVKDYEDRAWIAEQLGTVEAQAFLMVDRGDEGFRSFLLLYQIPHCEAEN</sequence>
<gene>
    <name evidence="1" type="ORF">ALQ94_101900</name>
</gene>
<evidence type="ECO:0000313" key="2">
    <source>
        <dbReference type="Proteomes" id="UP000277952"/>
    </source>
</evidence>
<dbReference type="EMBL" id="RBNS01000210">
    <property type="protein sequence ID" value="RML51737.1"/>
    <property type="molecule type" value="Genomic_DNA"/>
</dbReference>
<organism evidence="1 2">
    <name type="scientific">Pseudomonas amygdali pv. morsprunorum</name>
    <dbReference type="NCBI Taxonomy" id="129138"/>
    <lineage>
        <taxon>Bacteria</taxon>
        <taxon>Pseudomonadati</taxon>
        <taxon>Pseudomonadota</taxon>
        <taxon>Gammaproteobacteria</taxon>
        <taxon>Pseudomonadales</taxon>
        <taxon>Pseudomonadaceae</taxon>
        <taxon>Pseudomonas</taxon>
        <taxon>Pseudomonas amygdali</taxon>
    </lineage>
</organism>
<protein>
    <submittedName>
        <fullName evidence="1">Uncharacterized protein</fullName>
    </submittedName>
</protein>
<evidence type="ECO:0000313" key="1">
    <source>
        <dbReference type="EMBL" id="RML51737.1"/>
    </source>
</evidence>
<name>A0A3M2WJN6_PSEA0</name>